<sequence length="165" mass="18420">MKTKDIVTCSFLAAILLVVQIMLGFLPNVELVSLLIIIYTLTLGRKTLAVIYLFALFEGLLYGFGIWWVMYLYVWTILYMVVRILRKNNHKLIWAVTSGIFGLSFGALCSLPYAAAGGLGAGIAWWISGIPFDLLHGISNFLVVLLFFTPILSIVQRLIRGDTQS</sequence>
<keyword evidence="1" id="KW-0472">Membrane</keyword>
<dbReference type="Proteomes" id="UP001299546">
    <property type="component" value="Unassembled WGS sequence"/>
</dbReference>
<gene>
    <name evidence="2" type="ORF">LIZ65_17615</name>
</gene>
<accession>A0ABS8DKY0</accession>
<feature type="transmembrane region" description="Helical" evidence="1">
    <location>
        <begin position="92"/>
        <end position="114"/>
    </location>
</feature>
<feature type="transmembrane region" description="Helical" evidence="1">
    <location>
        <begin position="12"/>
        <end position="39"/>
    </location>
</feature>
<comment type="caution">
    <text evidence="2">The sequence shown here is derived from an EMBL/GenBank/DDBJ whole genome shotgun (WGS) entry which is preliminary data.</text>
</comment>
<proteinExistence type="predicted"/>
<reference evidence="2 3" key="1">
    <citation type="submission" date="2021-10" db="EMBL/GenBank/DDBJ databases">
        <title>Collection of gut derived symbiotic bacterial strains cultured from healthy donors.</title>
        <authorList>
            <person name="Lin H."/>
            <person name="Littmann E."/>
            <person name="Kohout C."/>
            <person name="Pamer E.G."/>
        </authorList>
    </citation>
    <scope>NUCLEOTIDE SEQUENCE [LARGE SCALE GENOMIC DNA]</scope>
    <source>
        <strain evidence="2 3">DFI.1.165</strain>
    </source>
</reference>
<evidence type="ECO:0008006" key="4">
    <source>
        <dbReference type="Google" id="ProtNLM"/>
    </source>
</evidence>
<protein>
    <recommendedName>
        <fullName evidence="4">Energy-coupling factor transport system substrate-specific component</fullName>
    </recommendedName>
</protein>
<dbReference type="RefSeq" id="WP_066737962.1">
    <property type="nucleotide sequence ID" value="NZ_JAJCIQ010000018.1"/>
</dbReference>
<evidence type="ECO:0000313" key="3">
    <source>
        <dbReference type="Proteomes" id="UP001299546"/>
    </source>
</evidence>
<organism evidence="2 3">
    <name type="scientific">Bariatricus massiliensis</name>
    <dbReference type="NCBI Taxonomy" id="1745713"/>
    <lineage>
        <taxon>Bacteria</taxon>
        <taxon>Bacillati</taxon>
        <taxon>Bacillota</taxon>
        <taxon>Clostridia</taxon>
        <taxon>Lachnospirales</taxon>
        <taxon>Lachnospiraceae</taxon>
        <taxon>Bariatricus</taxon>
    </lineage>
</organism>
<keyword evidence="1" id="KW-1133">Transmembrane helix</keyword>
<feature type="transmembrane region" description="Helical" evidence="1">
    <location>
        <begin position="51"/>
        <end position="80"/>
    </location>
</feature>
<dbReference type="EMBL" id="JAJCIS010000018">
    <property type="protein sequence ID" value="MCB7389105.1"/>
    <property type="molecule type" value="Genomic_DNA"/>
</dbReference>
<dbReference type="Gene3D" id="1.10.1760.20">
    <property type="match status" value="1"/>
</dbReference>
<name>A0ABS8DKY0_9FIRM</name>
<feature type="transmembrane region" description="Helical" evidence="1">
    <location>
        <begin position="134"/>
        <end position="155"/>
    </location>
</feature>
<evidence type="ECO:0000313" key="2">
    <source>
        <dbReference type="EMBL" id="MCB7389105.1"/>
    </source>
</evidence>
<evidence type="ECO:0000256" key="1">
    <source>
        <dbReference type="SAM" id="Phobius"/>
    </source>
</evidence>
<keyword evidence="3" id="KW-1185">Reference proteome</keyword>
<keyword evidence="1" id="KW-0812">Transmembrane</keyword>